<feature type="transmembrane region" description="Helical" evidence="7">
    <location>
        <begin position="1614"/>
        <end position="1634"/>
    </location>
</feature>
<dbReference type="Proteomes" id="UP000243342">
    <property type="component" value="Unassembled WGS sequence"/>
</dbReference>
<dbReference type="GO" id="GO:0000272">
    <property type="term" value="P:polysaccharide catabolic process"/>
    <property type="evidence" value="ECO:0007669"/>
    <property type="project" value="UniProtKB-KW"/>
</dbReference>
<gene>
    <name evidence="10" type="ORF">BIV57_01190</name>
</gene>
<dbReference type="PANTHER" id="PTHR34819">
    <property type="entry name" value="LARGE CYSTEINE-RICH PERIPLASMIC PROTEIN OMCB"/>
    <property type="match status" value="1"/>
</dbReference>
<feature type="signal peptide" evidence="8">
    <location>
        <begin position="1"/>
        <end position="22"/>
    </location>
</feature>
<reference evidence="10 11" key="1">
    <citation type="submission" date="2016-10" db="EMBL/GenBank/DDBJ databases">
        <title>Genome sequence of Streptomyces gilvigriseus MUSC 26.</title>
        <authorList>
            <person name="Lee L.-H."/>
            <person name="Ser H.-L."/>
        </authorList>
    </citation>
    <scope>NUCLEOTIDE SEQUENCE [LARGE SCALE GENOMIC DNA]</scope>
    <source>
        <strain evidence="10 11">MUSC 26</strain>
    </source>
</reference>
<protein>
    <recommendedName>
        <fullName evidence="9">Gram-positive cocci surface proteins LPxTG domain-containing protein</fullName>
    </recommendedName>
</protein>
<name>A0A1J7BLJ8_9ACTN</name>
<dbReference type="STRING" id="1428644.BIV57_01190"/>
<keyword evidence="11" id="KW-1185">Reference proteome</keyword>
<feature type="region of interest" description="Disordered" evidence="6">
    <location>
        <begin position="1566"/>
        <end position="1606"/>
    </location>
</feature>
<feature type="domain" description="Gram-positive cocci surface proteins LPxTG" evidence="9">
    <location>
        <begin position="1604"/>
        <end position="1640"/>
    </location>
</feature>
<dbReference type="Gene3D" id="2.60.40.10">
    <property type="entry name" value="Immunoglobulins"/>
    <property type="match status" value="3"/>
</dbReference>
<feature type="region of interest" description="Disordered" evidence="6">
    <location>
        <begin position="17"/>
        <end position="47"/>
    </location>
</feature>
<evidence type="ECO:0000256" key="1">
    <source>
        <dbReference type="ARBA" id="ARBA00022512"/>
    </source>
</evidence>
<evidence type="ECO:0000313" key="11">
    <source>
        <dbReference type="Proteomes" id="UP000243342"/>
    </source>
</evidence>
<evidence type="ECO:0000256" key="5">
    <source>
        <dbReference type="ARBA" id="ARBA00023326"/>
    </source>
</evidence>
<dbReference type="Pfam" id="PF25564">
    <property type="entry name" value="DUF7933"/>
    <property type="match status" value="1"/>
</dbReference>
<keyword evidence="5" id="KW-0119">Carbohydrate metabolism</keyword>
<accession>A0A1J7BLJ8</accession>
<dbReference type="Pfam" id="PF25549">
    <property type="entry name" value="DUF7927"/>
    <property type="match status" value="8"/>
</dbReference>
<dbReference type="NCBIfam" id="TIGR01451">
    <property type="entry name" value="B_ant_repeat"/>
    <property type="match status" value="7"/>
</dbReference>
<evidence type="ECO:0000256" key="2">
    <source>
        <dbReference type="ARBA" id="ARBA00022525"/>
    </source>
</evidence>
<keyword evidence="1" id="KW-0134">Cell wall</keyword>
<dbReference type="Gene3D" id="2.60.40.740">
    <property type="match status" value="1"/>
</dbReference>
<keyword evidence="7" id="KW-0472">Membrane</keyword>
<keyword evidence="7" id="KW-1133">Transmembrane helix</keyword>
<dbReference type="PROSITE" id="PS50847">
    <property type="entry name" value="GRAM_POS_ANCHORING"/>
    <property type="match status" value="1"/>
</dbReference>
<dbReference type="Gene3D" id="2.60.40.290">
    <property type="match status" value="1"/>
</dbReference>
<evidence type="ECO:0000256" key="4">
    <source>
        <dbReference type="ARBA" id="ARBA00023088"/>
    </source>
</evidence>
<dbReference type="InterPro" id="IPR047589">
    <property type="entry name" value="DUF11_rpt"/>
</dbReference>
<dbReference type="InterPro" id="IPR045474">
    <property type="entry name" value="GEVED"/>
</dbReference>
<dbReference type="InterPro" id="IPR057687">
    <property type="entry name" value="DUF7927"/>
</dbReference>
<evidence type="ECO:0000313" key="10">
    <source>
        <dbReference type="EMBL" id="OIV39477.1"/>
    </source>
</evidence>
<dbReference type="GO" id="GO:0030247">
    <property type="term" value="F:polysaccharide binding"/>
    <property type="evidence" value="ECO:0007669"/>
    <property type="project" value="InterPro"/>
</dbReference>
<feature type="chain" id="PRO_5009643418" description="Gram-positive cocci surface proteins LPxTG domain-containing protein" evidence="8">
    <location>
        <begin position="23"/>
        <end position="1640"/>
    </location>
</feature>
<comment type="caution">
    <text evidence="10">The sequence shown here is derived from an EMBL/GenBank/DDBJ whole genome shotgun (WGS) entry which is preliminary data.</text>
</comment>
<evidence type="ECO:0000256" key="7">
    <source>
        <dbReference type="SAM" id="Phobius"/>
    </source>
</evidence>
<dbReference type="EMBL" id="MLCF01000002">
    <property type="protein sequence ID" value="OIV39477.1"/>
    <property type="molecule type" value="Genomic_DNA"/>
</dbReference>
<keyword evidence="2" id="KW-0964">Secreted</keyword>
<keyword evidence="5" id="KW-0624">Polysaccharide degradation</keyword>
<evidence type="ECO:0000256" key="6">
    <source>
        <dbReference type="SAM" id="MobiDB-lite"/>
    </source>
</evidence>
<dbReference type="RefSeq" id="WP_071654680.1">
    <property type="nucleotide sequence ID" value="NZ_MLCF01000002.1"/>
</dbReference>
<dbReference type="Pfam" id="PF20009">
    <property type="entry name" value="GEVED"/>
    <property type="match status" value="1"/>
</dbReference>
<evidence type="ECO:0000256" key="3">
    <source>
        <dbReference type="ARBA" id="ARBA00022729"/>
    </source>
</evidence>
<feature type="compositionally biased region" description="Polar residues" evidence="6">
    <location>
        <begin position="1566"/>
        <end position="1579"/>
    </location>
</feature>
<dbReference type="InterPro" id="IPR019931">
    <property type="entry name" value="LPXTG_anchor"/>
</dbReference>
<organism evidence="10 11">
    <name type="scientific">Mangrovactinospora gilvigrisea</name>
    <dbReference type="NCBI Taxonomy" id="1428644"/>
    <lineage>
        <taxon>Bacteria</taxon>
        <taxon>Bacillati</taxon>
        <taxon>Actinomycetota</taxon>
        <taxon>Actinomycetes</taxon>
        <taxon>Kitasatosporales</taxon>
        <taxon>Streptomycetaceae</taxon>
        <taxon>Mangrovactinospora</taxon>
    </lineage>
</organism>
<evidence type="ECO:0000256" key="8">
    <source>
        <dbReference type="SAM" id="SignalP"/>
    </source>
</evidence>
<keyword evidence="7" id="KW-0812">Transmembrane</keyword>
<feature type="region of interest" description="Disordered" evidence="6">
    <location>
        <begin position="1261"/>
        <end position="1280"/>
    </location>
</feature>
<keyword evidence="4" id="KW-0572">Peptidoglycan-anchor</keyword>
<feature type="region of interest" description="Disordered" evidence="6">
    <location>
        <begin position="620"/>
        <end position="641"/>
    </location>
</feature>
<proteinExistence type="predicted"/>
<dbReference type="InterPro" id="IPR012291">
    <property type="entry name" value="CBM2_carb-bd_dom_sf"/>
</dbReference>
<sequence length="1640" mass="167339">MLAALLAIGLALGPVSGGTASASPHGPRNLHTTSRQAQHRSARATGVPQAPTVLYQEDFEHSPAAGAVRLSAYTGAAPLSETYTADPAWLANCNGWVVNDADSAGYAPGIKDCANNSGWWNNSRSLAKLLGEFHGSADPAQNHAVTAYTTTNTGANKVEFETAKPVSIPSGKRFISFGVDSVAQNCGVSGPQLKFYLVDGAKEIAATSKAINPCTDKSAETVGNAKAVSADSDAPVLFSGTELGIRMVNANGSGTGNDAAFDNIKVLDVSPHLSKAFGPEVAPAGGTSTLTFTVTNTTDLAAKKGWSFTDDLPKGLTVADPAGTSTTCANGAVTTEPGGTAVKLAGDLTEGQSSCTLSVRVTAAAGMYSNCAANISALVGLHAPDCAEVEFQTPHYTIAKTSTPASGEPVVPGSKVEYTLRVANPGKVPVDATVRDDLAKVEDDADYNDDAKASLGDAPAYADGKVTWSHTLVPGETATLTYSVTVKDPAAGDGVLTNRVTGSDQSNCPTGDEDGCTSTLRTAVLKVVKKASAAHATAGEQVTYTVTATNSGKGDYRGAVIADDLAGTLDDAAYNADAKATAGTVAYTKPKLTWTGDVPAGKTVTLTYSVTVDNPLRGDGTLKNTVTGPPGSNCAAGSTDPECTTGTPLAALEITKSASASEAKPSDRIDYTLTVANTGTAAYPNATVTDDLAKVLDDAKYNDDAAATAGAVAVAGHALTWTGDVPAGETVTITYSVTVTGAAEGDSALVNAVVGPPGSNCAAGSTDAACTSTVDLAALRIVKKAHASGLGKVGTDVEYTLTVTNTGKAAYPNATVTDNLAGVLDDAAYNGDAKADAGAVSYSAPTLTWTGDLAAGQTATLTYSVGINAPGSGDLHLKNRATGPIGSNCEPGSADTACATDTGVALLEIAKTSSAVGEPVVPGQKVTYTVTLHNAGTAAYTDAALSDDLAGVLDDAVYNKDAKASAGTVGYTRPKLTWTGTLKPGATATVRYSVTVHGDPAALGDRTLKNALVGPPDSNCPAGSTDPKCTTENPIASLTVSKTADTSDPKPGDTVHYTVTVSNDSTEAAYPGAAFTDDLTGVLDDARYNDDAAATAGSVTYTKPHLHWKGDLPAGGTVAVTYSVTVQDPPGGDKKLTNAVTAPGSNCPKGGKDPACRTTTGIPTLVIEKTADINNPKVGDRIGYTLTVHNDGQAAYPGAVVTDDLAKVLDDADYNDDAKADHGTVAYTEPTVTWSGDLAQGATATITYSVTVTAKPSGNGRYINRVTGPPGSNCRPETSDPRCQVVLPTPGFDFGDAPDSYGTLLKHNAAYAEITPGLHLGHGIGAEQNGQPNAQADLDKHDDAVTGPVILHQHQPTYSLTLRVTDTTGKPAMVAGWIDTNRDGRFETTERAEAPVAPGATRVTLHWTGLTPMKPGRTYLRLRLFGDTALERNRALMPIRPAGFGGPGEVEDYTATIAADHLVIAKTAAPTSPRPGQKVSYTVTVANSSAAEYDGATFTDDLTKVLDDAHYNADATATAGATSYTAPKLSWHGTVPARQRVTVHYSVTVDDPDRGDRVLANAVTGPSGSTCDPCTTTTKVPGPPNAPSHQGHPGNDQAAPVRPLPDTGAPNSTIYLAVAAALLLASGAVVTTVVRRRGSR</sequence>
<dbReference type="Pfam" id="PF00746">
    <property type="entry name" value="Gram_pos_anchor"/>
    <property type="match status" value="1"/>
</dbReference>
<dbReference type="GO" id="GO:0004553">
    <property type="term" value="F:hydrolase activity, hydrolyzing O-glycosyl compounds"/>
    <property type="evidence" value="ECO:0007669"/>
    <property type="project" value="InterPro"/>
</dbReference>
<evidence type="ECO:0000259" key="9">
    <source>
        <dbReference type="PROSITE" id="PS50847"/>
    </source>
</evidence>
<dbReference type="InterPro" id="IPR013783">
    <property type="entry name" value="Ig-like_fold"/>
</dbReference>
<dbReference type="PANTHER" id="PTHR34819:SF3">
    <property type="entry name" value="CELL SURFACE PROTEIN"/>
    <property type="match status" value="1"/>
</dbReference>
<dbReference type="InterPro" id="IPR057693">
    <property type="entry name" value="DUF7933"/>
</dbReference>
<keyword evidence="3 8" id="KW-0732">Signal</keyword>
<dbReference type="InterPro" id="IPR051172">
    <property type="entry name" value="Chlamydia_OmcB"/>
</dbReference>